<dbReference type="HAMAP" id="MF_01866">
    <property type="entry name" value="UPF0745"/>
    <property type="match status" value="1"/>
</dbReference>
<organism evidence="3 4">
    <name type="scientific">Pragia fontium</name>
    <dbReference type="NCBI Taxonomy" id="82985"/>
    <lineage>
        <taxon>Bacteria</taxon>
        <taxon>Pseudomonadati</taxon>
        <taxon>Pseudomonadota</taxon>
        <taxon>Gammaproteobacteria</taxon>
        <taxon>Enterobacterales</taxon>
        <taxon>Budviciaceae</taxon>
        <taxon>Pragia</taxon>
    </lineage>
</organism>
<comment type="caution">
    <text evidence="3">The sequence shown here is derived from an EMBL/GenBank/DDBJ whole genome shotgun (WGS) entry which is preliminary data.</text>
</comment>
<protein>
    <recommendedName>
        <fullName evidence="1">YcgL domain-containing protein SOASR032_03420</fullName>
    </recommendedName>
</protein>
<dbReference type="RefSeq" id="WP_047780906.1">
    <property type="nucleotide sequence ID" value="NZ_BRLJ01000001.1"/>
</dbReference>
<dbReference type="InterPro" id="IPR027354">
    <property type="entry name" value="YcgL_dom"/>
</dbReference>
<name>A0ABQ5LDU8_9GAMM</name>
<dbReference type="PANTHER" id="PTHR38109:SF1">
    <property type="entry name" value="PROTEIN YCGL"/>
    <property type="match status" value="1"/>
</dbReference>
<feature type="domain" description="YcgL" evidence="2">
    <location>
        <begin position="1"/>
        <end position="85"/>
    </location>
</feature>
<reference evidence="3" key="1">
    <citation type="submission" date="2022-06" db="EMBL/GenBank/DDBJ databases">
        <title>Draft genome sequences of Pragia fontium str. JCM24417.</title>
        <authorList>
            <person name="Wakabayashi Y."/>
            <person name="Kojima K."/>
        </authorList>
    </citation>
    <scope>NUCLEOTIDE SEQUENCE</scope>
    <source>
        <strain evidence="3">JCM 24417</strain>
    </source>
</reference>
<dbReference type="Gene3D" id="3.10.510.20">
    <property type="entry name" value="YcgL domain"/>
    <property type="match status" value="1"/>
</dbReference>
<dbReference type="InterPro" id="IPR038068">
    <property type="entry name" value="YcgL-like_sf"/>
</dbReference>
<proteinExistence type="inferred from homology"/>
<accession>A0ABQ5LDU8</accession>
<dbReference type="PROSITE" id="PS51648">
    <property type="entry name" value="YCGL"/>
    <property type="match status" value="1"/>
</dbReference>
<sequence length="93" mass="10895">MLCAIYRSNKRDQTYIYIEKQDDFSKVPEELMTNFGKPIFVMTLSLDSRERLASADIVRVKQDLTEKGFYLQVPPPIESLLQQPEEYGWSTED</sequence>
<keyword evidence="4" id="KW-1185">Reference proteome</keyword>
<evidence type="ECO:0000313" key="4">
    <source>
        <dbReference type="Proteomes" id="UP001059610"/>
    </source>
</evidence>
<evidence type="ECO:0000259" key="2">
    <source>
        <dbReference type="PROSITE" id="PS51648"/>
    </source>
</evidence>
<gene>
    <name evidence="3" type="ORF">SOASR032_03420</name>
</gene>
<dbReference type="Proteomes" id="UP001059610">
    <property type="component" value="Unassembled WGS sequence"/>
</dbReference>
<evidence type="ECO:0000256" key="1">
    <source>
        <dbReference type="HAMAP-Rule" id="MF_01866"/>
    </source>
</evidence>
<dbReference type="SUPFAM" id="SSF160191">
    <property type="entry name" value="YcgL-like"/>
    <property type="match status" value="1"/>
</dbReference>
<dbReference type="Pfam" id="PF05166">
    <property type="entry name" value="YcgL"/>
    <property type="match status" value="1"/>
</dbReference>
<dbReference type="PANTHER" id="PTHR38109">
    <property type="entry name" value="PROTEIN YCGL"/>
    <property type="match status" value="1"/>
</dbReference>
<dbReference type="EMBL" id="BRLJ01000001">
    <property type="protein sequence ID" value="GKX61773.1"/>
    <property type="molecule type" value="Genomic_DNA"/>
</dbReference>
<evidence type="ECO:0000313" key="3">
    <source>
        <dbReference type="EMBL" id="GKX61773.1"/>
    </source>
</evidence>